<evidence type="ECO:0000256" key="1">
    <source>
        <dbReference type="SAM" id="Phobius"/>
    </source>
</evidence>
<evidence type="ECO:0000313" key="2">
    <source>
        <dbReference type="EMBL" id="NYI86540.1"/>
    </source>
</evidence>
<feature type="transmembrane region" description="Helical" evidence="1">
    <location>
        <begin position="83"/>
        <end position="106"/>
    </location>
</feature>
<feature type="transmembrane region" description="Helical" evidence="1">
    <location>
        <begin position="53"/>
        <end position="71"/>
    </location>
</feature>
<protein>
    <submittedName>
        <fullName evidence="2">Uncharacterized protein</fullName>
    </submittedName>
</protein>
<dbReference type="EMBL" id="JACCFJ010000001">
    <property type="protein sequence ID" value="NYI86540.1"/>
    <property type="molecule type" value="Genomic_DNA"/>
</dbReference>
<comment type="caution">
    <text evidence="2">The sequence shown here is derived from an EMBL/GenBank/DDBJ whole genome shotgun (WGS) entry which is preliminary data.</text>
</comment>
<name>A0A853AV60_9PSEU</name>
<organism evidence="2 3">
    <name type="scientific">Saccharopolyspora hordei</name>
    <dbReference type="NCBI Taxonomy" id="1838"/>
    <lineage>
        <taxon>Bacteria</taxon>
        <taxon>Bacillati</taxon>
        <taxon>Actinomycetota</taxon>
        <taxon>Actinomycetes</taxon>
        <taxon>Pseudonocardiales</taxon>
        <taxon>Pseudonocardiaceae</taxon>
        <taxon>Saccharopolyspora</taxon>
    </lineage>
</organism>
<keyword evidence="3" id="KW-1185">Reference proteome</keyword>
<gene>
    <name evidence="2" type="ORF">HNR68_005170</name>
</gene>
<keyword evidence="1" id="KW-0472">Membrane</keyword>
<accession>A0A853AV60</accession>
<keyword evidence="1" id="KW-0812">Transmembrane</keyword>
<evidence type="ECO:0000313" key="3">
    <source>
        <dbReference type="Proteomes" id="UP000587002"/>
    </source>
</evidence>
<dbReference type="Proteomes" id="UP000587002">
    <property type="component" value="Unassembled WGS sequence"/>
</dbReference>
<dbReference type="AlphaFoldDB" id="A0A853AV60"/>
<sequence>MADRSGARVVALVSAVASTLLAVPQAAYAVLIGVWAASVPCEAGETGVCPSMGYTTAIALSVIVAAPMVLWMRVRRPGTVGSAVAVGLLGVVVAPLAAFGIIHVAASSIG</sequence>
<keyword evidence="1" id="KW-1133">Transmembrane helix</keyword>
<reference evidence="2 3" key="1">
    <citation type="submission" date="2020-07" db="EMBL/GenBank/DDBJ databases">
        <title>Sequencing the genomes of 1000 actinobacteria strains.</title>
        <authorList>
            <person name="Klenk H.-P."/>
        </authorList>
    </citation>
    <scope>NUCLEOTIDE SEQUENCE [LARGE SCALE GENOMIC DNA]</scope>
    <source>
        <strain evidence="2 3">DSM 44065</strain>
    </source>
</reference>
<proteinExistence type="predicted"/>
<dbReference type="RefSeq" id="WP_179724292.1">
    <property type="nucleotide sequence ID" value="NZ_BAABFH010000001.1"/>
</dbReference>